<dbReference type="PANTHER" id="PTHR12526:SF630">
    <property type="entry name" value="GLYCOSYLTRANSFERASE"/>
    <property type="match status" value="1"/>
</dbReference>
<dbReference type="SUPFAM" id="SSF53756">
    <property type="entry name" value="UDP-Glycosyltransferase/glycogen phosphorylase"/>
    <property type="match status" value="1"/>
</dbReference>
<dbReference type="InterPro" id="IPR028098">
    <property type="entry name" value="Glyco_trans_4-like_N"/>
</dbReference>
<evidence type="ECO:0000313" key="6">
    <source>
        <dbReference type="Proteomes" id="UP001277761"/>
    </source>
</evidence>
<evidence type="ECO:0000256" key="2">
    <source>
        <dbReference type="ARBA" id="ARBA00022679"/>
    </source>
</evidence>
<evidence type="ECO:0000313" key="5">
    <source>
        <dbReference type="EMBL" id="MDX8151675.1"/>
    </source>
</evidence>
<dbReference type="PANTHER" id="PTHR12526">
    <property type="entry name" value="GLYCOSYLTRANSFERASE"/>
    <property type="match status" value="1"/>
</dbReference>
<dbReference type="InterPro" id="IPR001296">
    <property type="entry name" value="Glyco_trans_1"/>
</dbReference>
<dbReference type="Pfam" id="PF13439">
    <property type="entry name" value="Glyco_transf_4"/>
    <property type="match status" value="1"/>
</dbReference>
<evidence type="ECO:0000256" key="1">
    <source>
        <dbReference type="ARBA" id="ARBA00022676"/>
    </source>
</evidence>
<keyword evidence="2 5" id="KW-0808">Transferase</keyword>
<organism evidence="5 6">
    <name type="scientific">Patulibacter brassicae</name>
    <dbReference type="NCBI Taxonomy" id="1705717"/>
    <lineage>
        <taxon>Bacteria</taxon>
        <taxon>Bacillati</taxon>
        <taxon>Actinomycetota</taxon>
        <taxon>Thermoleophilia</taxon>
        <taxon>Solirubrobacterales</taxon>
        <taxon>Patulibacteraceae</taxon>
        <taxon>Patulibacter</taxon>
    </lineage>
</organism>
<dbReference type="EC" id="2.4.-.-" evidence="5"/>
<feature type="domain" description="Glycosyltransferase subfamily 4-like N-terminal" evidence="4">
    <location>
        <begin position="15"/>
        <end position="183"/>
    </location>
</feature>
<dbReference type="Pfam" id="PF00534">
    <property type="entry name" value="Glycos_transf_1"/>
    <property type="match status" value="1"/>
</dbReference>
<reference evidence="5 6" key="1">
    <citation type="submission" date="2023-11" db="EMBL/GenBank/DDBJ databases">
        <authorList>
            <person name="Xu M."/>
            <person name="Jiang T."/>
        </authorList>
    </citation>
    <scope>NUCLEOTIDE SEQUENCE [LARGE SCALE GENOMIC DNA]</scope>
    <source>
        <strain evidence="5 6">SD</strain>
    </source>
</reference>
<proteinExistence type="predicted"/>
<evidence type="ECO:0000259" key="4">
    <source>
        <dbReference type="Pfam" id="PF13439"/>
    </source>
</evidence>
<keyword evidence="6" id="KW-1185">Reference proteome</keyword>
<dbReference type="CDD" id="cd03801">
    <property type="entry name" value="GT4_PimA-like"/>
    <property type="match status" value="1"/>
</dbReference>
<protein>
    <submittedName>
        <fullName evidence="5">Glycosyltransferase</fullName>
        <ecNumber evidence="5">2.4.-.-</ecNumber>
    </submittedName>
</protein>
<dbReference type="Proteomes" id="UP001277761">
    <property type="component" value="Unassembled WGS sequence"/>
</dbReference>
<sequence>MRICVVYDCLFPWTVGGAERWYRNLAERLAAEGHEVTYLTLTQWDEGDAPRISGVDVIAVGPRLDLYVGDRRKIGPPLRFGLGVGLHLLRRGRRYDVVHTASFPYFSLLAAAVTRPLGRFRISCDWHEVWSREYWLGYLGGLGGRVGWAVQRLCAAVPQRAYTFSRLYERRLREVGLRGEITVLTGEYAGSLETPAATPPADPPTVVYAGRMIPEKRVPLVVDAIAAARERVPGLRGRIFGAGPEHELVRARIAELGLEDVVEAPGFVDAAEVDAAMRGALCVVQPSSREGYGMVVVEASAHGVPAIVVDGEDNAAVELVDAGRNGYVAAAATGASIADAIVRCHEDGETLRAGTRAWFAENADRLSLAGSLRTVAAAYAAPAGRRRRRRAA</sequence>
<name>A0ABU4VIM4_9ACTN</name>
<gene>
    <name evidence="5" type="ORF">SK069_08735</name>
</gene>
<dbReference type="Gene3D" id="3.40.50.2000">
    <property type="entry name" value="Glycogen Phosphorylase B"/>
    <property type="match status" value="2"/>
</dbReference>
<feature type="domain" description="Glycosyl transferase family 1" evidence="3">
    <location>
        <begin position="199"/>
        <end position="351"/>
    </location>
</feature>
<accession>A0ABU4VIM4</accession>
<dbReference type="EMBL" id="JAXAVX010000003">
    <property type="protein sequence ID" value="MDX8151675.1"/>
    <property type="molecule type" value="Genomic_DNA"/>
</dbReference>
<evidence type="ECO:0000259" key="3">
    <source>
        <dbReference type="Pfam" id="PF00534"/>
    </source>
</evidence>
<dbReference type="RefSeq" id="WP_319953829.1">
    <property type="nucleotide sequence ID" value="NZ_JAXAVX010000003.1"/>
</dbReference>
<keyword evidence="1 5" id="KW-0328">Glycosyltransferase</keyword>
<dbReference type="GO" id="GO:0016757">
    <property type="term" value="F:glycosyltransferase activity"/>
    <property type="evidence" value="ECO:0007669"/>
    <property type="project" value="UniProtKB-KW"/>
</dbReference>
<comment type="caution">
    <text evidence="5">The sequence shown here is derived from an EMBL/GenBank/DDBJ whole genome shotgun (WGS) entry which is preliminary data.</text>
</comment>